<organism evidence="2 3">
    <name type="scientific">Bordetella bronchialis</name>
    <dbReference type="NCBI Taxonomy" id="463025"/>
    <lineage>
        <taxon>Bacteria</taxon>
        <taxon>Pseudomonadati</taxon>
        <taxon>Pseudomonadota</taxon>
        <taxon>Betaproteobacteria</taxon>
        <taxon>Burkholderiales</taxon>
        <taxon>Alcaligenaceae</taxon>
        <taxon>Bordetella</taxon>
    </lineage>
</organism>
<dbReference type="Proteomes" id="UP000092213">
    <property type="component" value="Chromosome"/>
</dbReference>
<dbReference type="Gene3D" id="1.10.30.50">
    <property type="match status" value="1"/>
</dbReference>
<evidence type="ECO:0000259" key="1">
    <source>
        <dbReference type="SMART" id="SM00507"/>
    </source>
</evidence>
<dbReference type="EMBL" id="CP016171">
    <property type="protein sequence ID" value="ANN70882.1"/>
    <property type="molecule type" value="Genomic_DNA"/>
</dbReference>
<dbReference type="RefSeq" id="WP_066668450.1">
    <property type="nucleotide sequence ID" value="NZ_CP016171.1"/>
</dbReference>
<protein>
    <submittedName>
        <fullName evidence="2">HNH endonuclease</fullName>
    </submittedName>
</protein>
<evidence type="ECO:0000313" key="3">
    <source>
        <dbReference type="Proteomes" id="UP000092213"/>
    </source>
</evidence>
<keyword evidence="2" id="KW-0255">Endonuclease</keyword>
<name>A0A193FT03_9BORD</name>
<evidence type="ECO:0000313" key="2">
    <source>
        <dbReference type="EMBL" id="ANN70882.1"/>
    </source>
</evidence>
<proteinExistence type="predicted"/>
<dbReference type="STRING" id="463025.BAU08_05640"/>
<dbReference type="AlphaFoldDB" id="A0A193FT03"/>
<dbReference type="SMART" id="SM00507">
    <property type="entry name" value="HNHc"/>
    <property type="match status" value="1"/>
</dbReference>
<sequence length="140" mass="15957">MRLTKQQREELRGRFGGRCAYCGEPLGDKWHADHLEAVFRDTLMEVRNKRLLFRSGAPTRLDLDNIANLMPACPPCNIDKSTYKLEDWRAKLSRSCAVLMRNQPTYRHAVRFGLVAETGATVQFYFERAAAQGDGDGRAH</sequence>
<keyword evidence="2" id="KW-0540">Nuclease</keyword>
<reference evidence="2 3" key="1">
    <citation type="submission" date="2016-06" db="EMBL/GenBank/DDBJ databases">
        <title>Complete genome sequences of Bordetella bronchialis and Bordetella flabilis.</title>
        <authorList>
            <person name="LiPuma J.J."/>
            <person name="Spilker T."/>
        </authorList>
    </citation>
    <scope>NUCLEOTIDE SEQUENCE [LARGE SCALE GENOMIC DNA]</scope>
    <source>
        <strain evidence="2 3">AU17976</strain>
    </source>
</reference>
<keyword evidence="2" id="KW-0378">Hydrolase</keyword>
<feature type="domain" description="HNH nuclease" evidence="1">
    <location>
        <begin position="6"/>
        <end position="78"/>
    </location>
</feature>
<gene>
    <name evidence="2" type="ORF">BAU08_05640</name>
</gene>
<accession>A0A193FT03</accession>
<dbReference type="GO" id="GO:0004519">
    <property type="term" value="F:endonuclease activity"/>
    <property type="evidence" value="ECO:0007669"/>
    <property type="project" value="UniProtKB-KW"/>
</dbReference>
<dbReference type="InterPro" id="IPR003615">
    <property type="entry name" value="HNH_nuc"/>
</dbReference>
<dbReference type="CDD" id="cd00085">
    <property type="entry name" value="HNHc"/>
    <property type="match status" value="1"/>
</dbReference>